<gene>
    <name evidence="2" type="ORF">DI09_59p60</name>
</gene>
<protein>
    <submittedName>
        <fullName evidence="2">RNI-like protein</fullName>
    </submittedName>
</protein>
<dbReference type="Proteomes" id="UP000029725">
    <property type="component" value="Unassembled WGS sequence"/>
</dbReference>
<keyword evidence="3" id="KW-1185">Reference proteome</keyword>
<feature type="compositionally biased region" description="Low complexity" evidence="1">
    <location>
        <begin position="22"/>
        <end position="32"/>
    </location>
</feature>
<dbReference type="EMBL" id="JMKJ01000554">
    <property type="protein sequence ID" value="KGG50716.1"/>
    <property type="molecule type" value="Genomic_DNA"/>
</dbReference>
<feature type="region of interest" description="Disordered" evidence="1">
    <location>
        <begin position="56"/>
        <end position="80"/>
    </location>
</feature>
<feature type="region of interest" description="Disordered" evidence="1">
    <location>
        <begin position="1"/>
        <end position="33"/>
    </location>
</feature>
<name>A0A098VSK6_9MICR</name>
<dbReference type="SUPFAM" id="SSF52047">
    <property type="entry name" value="RNI-like"/>
    <property type="match status" value="1"/>
</dbReference>
<reference evidence="2 3" key="1">
    <citation type="submission" date="2014-04" db="EMBL/GenBank/DDBJ databases">
        <title>A new species of microsporidia sheds light on the evolution of extreme parasitism.</title>
        <authorList>
            <person name="Haag K.L."/>
            <person name="James T.Y."/>
            <person name="Larsson R."/>
            <person name="Schaer T.M."/>
            <person name="Refardt D."/>
            <person name="Pombert J.-F."/>
            <person name="Ebert D."/>
        </authorList>
    </citation>
    <scope>NUCLEOTIDE SEQUENCE [LARGE SCALE GENOMIC DNA]</scope>
    <source>
        <strain evidence="2 3">UGP3</strain>
        <tissue evidence="2">Spores</tissue>
    </source>
</reference>
<proteinExistence type="predicted"/>
<comment type="caution">
    <text evidence="2">The sequence shown here is derived from an EMBL/GenBank/DDBJ whole genome shotgun (WGS) entry which is preliminary data.</text>
</comment>
<evidence type="ECO:0000313" key="3">
    <source>
        <dbReference type="Proteomes" id="UP000029725"/>
    </source>
</evidence>
<evidence type="ECO:0000313" key="2">
    <source>
        <dbReference type="EMBL" id="KGG50716.1"/>
    </source>
</evidence>
<dbReference type="RefSeq" id="XP_013237159.1">
    <property type="nucleotide sequence ID" value="XM_013381705.1"/>
</dbReference>
<evidence type="ECO:0000256" key="1">
    <source>
        <dbReference type="SAM" id="MobiDB-lite"/>
    </source>
</evidence>
<dbReference type="Gene3D" id="3.80.10.10">
    <property type="entry name" value="Ribonuclease Inhibitor"/>
    <property type="match status" value="1"/>
</dbReference>
<sequence length="413" mass="45471">MQHINASGLTPVGGNGSEKPLKSSSAPSVLSSEENVFTRPVLRSISNMSVLDMKAMPGSIRQSKDKSGIRYLSSDSSKRKGKSTLMLHPIDNVVMPTKLDCKSPQTPLSKYLSKRVTSINRSPLSDTYLNLHNESLHGDLDKKLFGAACLQKQLASLSSNALDLSNSFGTKYERSDLPILPTCCPSSSDIDSLFSLLGSKSSLIQNLTELNLSNVHFSVRNVAMLNSLTHLTNLNLTNTNLTDKHLEALSNMSNGFLASISRLNFDGNLLISDSSFQSIKKFPNLTELNLDNTSITFEGLLGYAKSMCNTLRSFKTLKFPSKISSEIIARKASLIGISSYYGDLDPQNILLLDQSSIDQVEDKSILLHQLRLLSTTESKALYSNLMSVSELQAIIKNRLEDFWLQLLLIKLEN</sequence>
<dbReference type="GeneID" id="25260400"/>
<dbReference type="VEuPathDB" id="MicrosporidiaDB:DI09_59p60"/>
<dbReference type="AlphaFoldDB" id="A0A098VSK6"/>
<dbReference type="InterPro" id="IPR032675">
    <property type="entry name" value="LRR_dom_sf"/>
</dbReference>
<organism evidence="2 3">
    <name type="scientific">Mitosporidium daphniae</name>
    <dbReference type="NCBI Taxonomy" id="1485682"/>
    <lineage>
        <taxon>Eukaryota</taxon>
        <taxon>Fungi</taxon>
        <taxon>Fungi incertae sedis</taxon>
        <taxon>Microsporidia</taxon>
        <taxon>Mitosporidium</taxon>
    </lineage>
</organism>
<accession>A0A098VSK6</accession>
<dbReference type="HOGENOM" id="CLU_665775_0_0_1"/>